<reference evidence="2 3" key="1">
    <citation type="submission" date="2022-10" db="EMBL/GenBank/DDBJ databases">
        <title>Defluviimonas sp. nov., isolated from ocean surface water.</title>
        <authorList>
            <person name="He W."/>
            <person name="Wang L."/>
            <person name="Zhang D.-F."/>
        </authorList>
    </citation>
    <scope>NUCLEOTIDE SEQUENCE [LARGE SCALE GENOMIC DNA]</scope>
    <source>
        <strain evidence="2 3">WL0002</strain>
    </source>
</reference>
<keyword evidence="1" id="KW-1133">Transmembrane helix</keyword>
<dbReference type="RefSeq" id="WP_263735582.1">
    <property type="nucleotide sequence ID" value="NZ_JAOWKY010000004.1"/>
</dbReference>
<keyword evidence="1" id="KW-0472">Membrane</keyword>
<organism evidence="2 3">
    <name type="scientific">Albidovulum marisflavi</name>
    <dbReference type="NCBI Taxonomy" id="2984159"/>
    <lineage>
        <taxon>Bacteria</taxon>
        <taxon>Pseudomonadati</taxon>
        <taxon>Pseudomonadota</taxon>
        <taxon>Alphaproteobacteria</taxon>
        <taxon>Rhodobacterales</taxon>
        <taxon>Paracoccaceae</taxon>
        <taxon>Albidovulum</taxon>
    </lineage>
</organism>
<evidence type="ECO:0000313" key="3">
    <source>
        <dbReference type="Proteomes" id="UP001652542"/>
    </source>
</evidence>
<feature type="transmembrane region" description="Helical" evidence="1">
    <location>
        <begin position="14"/>
        <end position="42"/>
    </location>
</feature>
<accession>A0ABT2ZGQ8</accession>
<keyword evidence="3" id="KW-1185">Reference proteome</keyword>
<keyword evidence="1" id="KW-0812">Transmembrane</keyword>
<dbReference type="Proteomes" id="UP001652542">
    <property type="component" value="Unassembled WGS sequence"/>
</dbReference>
<dbReference type="EMBL" id="JAOWKY010000004">
    <property type="protein sequence ID" value="MCV2869911.1"/>
    <property type="molecule type" value="Genomic_DNA"/>
</dbReference>
<sequence>MTRLPPICRCLPGIVLQLMLCPVVGLGAPVSAWLTCAGLWRARLNIGLGRRR</sequence>
<name>A0ABT2ZGQ8_9RHOB</name>
<evidence type="ECO:0000313" key="2">
    <source>
        <dbReference type="EMBL" id="MCV2869911.1"/>
    </source>
</evidence>
<gene>
    <name evidence="2" type="ORF">OEW28_14865</name>
</gene>
<evidence type="ECO:0000256" key="1">
    <source>
        <dbReference type="SAM" id="Phobius"/>
    </source>
</evidence>
<comment type="caution">
    <text evidence="2">The sequence shown here is derived from an EMBL/GenBank/DDBJ whole genome shotgun (WGS) entry which is preliminary data.</text>
</comment>
<proteinExistence type="predicted"/>
<protein>
    <submittedName>
        <fullName evidence="2">Uncharacterized protein</fullName>
    </submittedName>
</protein>